<dbReference type="EMBL" id="LN483211">
    <property type="protein sequence ID" value="CDZ97547.1"/>
    <property type="molecule type" value="Genomic_DNA"/>
</dbReference>
<feature type="compositionally biased region" description="Basic and acidic residues" evidence="1">
    <location>
        <begin position="193"/>
        <end position="202"/>
    </location>
</feature>
<evidence type="ECO:0000256" key="2">
    <source>
        <dbReference type="SAM" id="SignalP"/>
    </source>
</evidence>
<protein>
    <submittedName>
        <fullName evidence="3">Uncharacterized protein</fullName>
    </submittedName>
</protein>
<feature type="region of interest" description="Disordered" evidence="1">
    <location>
        <begin position="164"/>
        <end position="223"/>
    </location>
</feature>
<sequence length="223" mass="24935">MRFSSSTLASVVLLSAAASAQNHSSVLEKRDTAAQPQASTYSCEYTCPTWSYQDDISRVVLSPSYSSMYDTKTMLCGYGWQRTEDAGTCRYNTAGQSVYNKSDKTALSCPSTTSNGDCPSPVAFGDASTKLSYKESTSSTEYLCHYTIDKTYAAKCFYNKAKGGRKNNSETKSEEQCPLTAEQSCALRKRSQKRTETENEKKLRSRQWSYHKTRAMEAARKRR</sequence>
<feature type="compositionally biased region" description="Basic and acidic residues" evidence="1">
    <location>
        <begin position="214"/>
        <end position="223"/>
    </location>
</feature>
<organism evidence="3">
    <name type="scientific">Phaffia rhodozyma</name>
    <name type="common">Yeast</name>
    <name type="synonym">Xanthophyllomyces dendrorhous</name>
    <dbReference type="NCBI Taxonomy" id="264483"/>
    <lineage>
        <taxon>Eukaryota</taxon>
        <taxon>Fungi</taxon>
        <taxon>Dikarya</taxon>
        <taxon>Basidiomycota</taxon>
        <taxon>Agaricomycotina</taxon>
        <taxon>Tremellomycetes</taxon>
        <taxon>Cystofilobasidiales</taxon>
        <taxon>Mrakiaceae</taxon>
        <taxon>Phaffia</taxon>
    </lineage>
</organism>
<accession>A0A0F7SKR8</accession>
<feature type="chain" id="PRO_5002522059" evidence="2">
    <location>
        <begin position="21"/>
        <end position="223"/>
    </location>
</feature>
<proteinExistence type="predicted"/>
<evidence type="ECO:0000256" key="1">
    <source>
        <dbReference type="SAM" id="MobiDB-lite"/>
    </source>
</evidence>
<evidence type="ECO:0000313" key="3">
    <source>
        <dbReference type="EMBL" id="CDZ97547.1"/>
    </source>
</evidence>
<feature type="signal peptide" evidence="2">
    <location>
        <begin position="1"/>
        <end position="20"/>
    </location>
</feature>
<keyword evidence="2" id="KW-0732">Signal</keyword>
<dbReference type="AlphaFoldDB" id="A0A0F7SKR8"/>
<reference evidence="3" key="1">
    <citation type="submission" date="2014-08" db="EMBL/GenBank/DDBJ databases">
        <authorList>
            <person name="Sharma Rahul"/>
            <person name="Thines Marco"/>
        </authorList>
    </citation>
    <scope>NUCLEOTIDE SEQUENCE</scope>
</reference>
<name>A0A0F7SKR8_PHARH</name>
<feature type="compositionally biased region" description="Basic residues" evidence="1">
    <location>
        <begin position="203"/>
        <end position="213"/>
    </location>
</feature>